<dbReference type="AlphaFoldDB" id="A0A6A6S5Y0"/>
<reference evidence="1" key="1">
    <citation type="journal article" date="2020" name="Stud. Mycol.">
        <title>101 Dothideomycetes genomes: a test case for predicting lifestyles and emergence of pathogens.</title>
        <authorList>
            <person name="Haridas S."/>
            <person name="Albert R."/>
            <person name="Binder M."/>
            <person name="Bloem J."/>
            <person name="Labutti K."/>
            <person name="Salamov A."/>
            <person name="Andreopoulos B."/>
            <person name="Baker S."/>
            <person name="Barry K."/>
            <person name="Bills G."/>
            <person name="Bluhm B."/>
            <person name="Cannon C."/>
            <person name="Castanera R."/>
            <person name="Culley D."/>
            <person name="Daum C."/>
            <person name="Ezra D."/>
            <person name="Gonzalez J."/>
            <person name="Henrissat B."/>
            <person name="Kuo A."/>
            <person name="Liang C."/>
            <person name="Lipzen A."/>
            <person name="Lutzoni F."/>
            <person name="Magnuson J."/>
            <person name="Mondo S."/>
            <person name="Nolan M."/>
            <person name="Ohm R."/>
            <person name="Pangilinan J."/>
            <person name="Park H.-J."/>
            <person name="Ramirez L."/>
            <person name="Alfaro M."/>
            <person name="Sun H."/>
            <person name="Tritt A."/>
            <person name="Yoshinaga Y."/>
            <person name="Zwiers L.-H."/>
            <person name="Turgeon B."/>
            <person name="Goodwin S."/>
            <person name="Spatafora J."/>
            <person name="Crous P."/>
            <person name="Grigoriev I."/>
        </authorList>
    </citation>
    <scope>NUCLEOTIDE SEQUENCE</scope>
    <source>
        <strain evidence="1">CBS 473.64</strain>
    </source>
</reference>
<dbReference type="EMBL" id="MU006781">
    <property type="protein sequence ID" value="KAF2642657.1"/>
    <property type="molecule type" value="Genomic_DNA"/>
</dbReference>
<protein>
    <submittedName>
        <fullName evidence="1">Uncharacterized protein</fullName>
    </submittedName>
</protein>
<proteinExistence type="predicted"/>
<organism evidence="1 2">
    <name type="scientific">Massarina eburnea CBS 473.64</name>
    <dbReference type="NCBI Taxonomy" id="1395130"/>
    <lineage>
        <taxon>Eukaryota</taxon>
        <taxon>Fungi</taxon>
        <taxon>Dikarya</taxon>
        <taxon>Ascomycota</taxon>
        <taxon>Pezizomycotina</taxon>
        <taxon>Dothideomycetes</taxon>
        <taxon>Pleosporomycetidae</taxon>
        <taxon>Pleosporales</taxon>
        <taxon>Massarineae</taxon>
        <taxon>Massarinaceae</taxon>
        <taxon>Massarina</taxon>
    </lineage>
</organism>
<keyword evidence="2" id="KW-1185">Reference proteome</keyword>
<sequence length="83" mass="9040">MCPWAHPSYPHVAEKRHPLALLMSSTSRALGSAAVTLSDCLQGYLHSSPDPYPHKTVQPVLRNLDSFGAAVLWTFCSNFSAIS</sequence>
<gene>
    <name evidence="1" type="ORF">P280DRAFT_467982</name>
</gene>
<name>A0A6A6S5Y0_9PLEO</name>
<dbReference type="Proteomes" id="UP000799753">
    <property type="component" value="Unassembled WGS sequence"/>
</dbReference>
<evidence type="ECO:0000313" key="1">
    <source>
        <dbReference type="EMBL" id="KAF2642657.1"/>
    </source>
</evidence>
<accession>A0A6A6S5Y0</accession>
<evidence type="ECO:0000313" key="2">
    <source>
        <dbReference type="Proteomes" id="UP000799753"/>
    </source>
</evidence>